<proteinExistence type="predicted"/>
<dbReference type="InterPro" id="IPR017930">
    <property type="entry name" value="Myb_dom"/>
</dbReference>
<evidence type="ECO:0000259" key="6">
    <source>
        <dbReference type="PROSITE" id="PS51294"/>
    </source>
</evidence>
<feature type="compositionally biased region" description="Basic and acidic residues" evidence="5">
    <location>
        <begin position="1"/>
        <end position="16"/>
    </location>
</feature>
<evidence type="ECO:0000256" key="1">
    <source>
        <dbReference type="ARBA" id="ARBA00023015"/>
    </source>
</evidence>
<dbReference type="Gene3D" id="1.10.10.60">
    <property type="entry name" value="Homeodomain-like"/>
    <property type="match status" value="1"/>
</dbReference>
<dbReference type="GO" id="GO:0003677">
    <property type="term" value="F:DNA binding"/>
    <property type="evidence" value="ECO:0007669"/>
    <property type="project" value="UniProtKB-KW"/>
</dbReference>
<dbReference type="InterPro" id="IPR046955">
    <property type="entry name" value="PHR1-like"/>
</dbReference>
<evidence type="ECO:0000256" key="5">
    <source>
        <dbReference type="SAM" id="MobiDB-lite"/>
    </source>
</evidence>
<feature type="compositionally biased region" description="Polar residues" evidence="5">
    <location>
        <begin position="460"/>
        <end position="469"/>
    </location>
</feature>
<keyword evidence="4" id="KW-0539">Nucleus</keyword>
<name>A0A833R119_9POAL</name>
<dbReference type="OrthoDB" id="551907at2759"/>
<dbReference type="Proteomes" id="UP000623129">
    <property type="component" value="Unassembled WGS sequence"/>
</dbReference>
<sequence length="497" mass="55146">MGGEKEKEIVEIHEDDAISENDQNPQALDLNEGTAEGITDSTSDGTGEDYCSGENSSSNNNKDDAKSNSGGNDNYSNKDERSGGKSEGSSERGPSVRQYNRSKLPRLRWTPDLHMAFVHAVERLGGQERATPKLVLQMMNVRGLSIAHVKSHLQVKEDGGKGCVFVAVMSPMEMHLRRGDQFHEMLYQRTGSIFSPRMENSGFLSSRNFTDINRFYSLLQRQQPTHAFDLKSSTFRHQEWAFSQQAVARASSIKDQGPAKGLIHDMIYRKDGKPSTSHLFDIRGATNGDWKPRFLEERMEGRRTGNFDWSASTSIAAPISRVNLVNQVSTEVPVGWRGGTNYNLFSENKTNLSFPDPGRINGGVDIKLKNPLQVEKNLLHEHMAKSDEMLNETEAPKVDPKRLKLSIGNDSAPDLQLSLSPNMKCNAMSFNPTVAATEKEVDSKLSLSLSSPSCMQRFLHTSSNSQSNKRLLERESTCEATAGPSTLDLTMSIKALE</sequence>
<evidence type="ECO:0000313" key="7">
    <source>
        <dbReference type="EMBL" id="KAF3333309.1"/>
    </source>
</evidence>
<dbReference type="InterPro" id="IPR001005">
    <property type="entry name" value="SANT/Myb"/>
</dbReference>
<gene>
    <name evidence="7" type="ORF">FCM35_KLT01000</name>
</gene>
<accession>A0A833R119</accession>
<dbReference type="InterPro" id="IPR006447">
    <property type="entry name" value="Myb_dom_plants"/>
</dbReference>
<keyword evidence="2" id="KW-0238">DNA-binding</keyword>
<protein>
    <submittedName>
        <fullName evidence="7">Myb family transcription factor</fullName>
    </submittedName>
</protein>
<dbReference type="NCBIfam" id="TIGR01557">
    <property type="entry name" value="myb_SHAQKYF"/>
    <property type="match status" value="1"/>
</dbReference>
<keyword evidence="8" id="KW-1185">Reference proteome</keyword>
<organism evidence="7 8">
    <name type="scientific">Carex littledalei</name>
    <dbReference type="NCBI Taxonomy" id="544730"/>
    <lineage>
        <taxon>Eukaryota</taxon>
        <taxon>Viridiplantae</taxon>
        <taxon>Streptophyta</taxon>
        <taxon>Embryophyta</taxon>
        <taxon>Tracheophyta</taxon>
        <taxon>Spermatophyta</taxon>
        <taxon>Magnoliopsida</taxon>
        <taxon>Liliopsida</taxon>
        <taxon>Poales</taxon>
        <taxon>Cyperaceae</taxon>
        <taxon>Cyperoideae</taxon>
        <taxon>Cariceae</taxon>
        <taxon>Carex</taxon>
        <taxon>Carex subgen. Euthyceras</taxon>
    </lineage>
</organism>
<feature type="region of interest" description="Disordered" evidence="5">
    <location>
        <begin position="460"/>
        <end position="479"/>
    </location>
</feature>
<dbReference type="InterPro" id="IPR009057">
    <property type="entry name" value="Homeodomain-like_sf"/>
</dbReference>
<dbReference type="SUPFAM" id="SSF46689">
    <property type="entry name" value="Homeodomain-like"/>
    <property type="match status" value="1"/>
</dbReference>
<evidence type="ECO:0000256" key="2">
    <source>
        <dbReference type="ARBA" id="ARBA00023125"/>
    </source>
</evidence>
<comment type="caution">
    <text evidence="7">The sequence shown here is derived from an EMBL/GenBank/DDBJ whole genome shotgun (WGS) entry which is preliminary data.</text>
</comment>
<keyword evidence="3" id="KW-0804">Transcription</keyword>
<dbReference type="PANTHER" id="PTHR31314">
    <property type="entry name" value="MYB FAMILY TRANSCRIPTION FACTOR PHL7-LIKE"/>
    <property type="match status" value="1"/>
</dbReference>
<keyword evidence="1" id="KW-0805">Transcription regulation</keyword>
<dbReference type="EMBL" id="SWLB01000010">
    <property type="protein sequence ID" value="KAF3333309.1"/>
    <property type="molecule type" value="Genomic_DNA"/>
</dbReference>
<reference evidence="7" key="1">
    <citation type="submission" date="2020-01" db="EMBL/GenBank/DDBJ databases">
        <title>Genome sequence of Kobresia littledalei, the first chromosome-level genome in the family Cyperaceae.</title>
        <authorList>
            <person name="Qu G."/>
        </authorList>
    </citation>
    <scope>NUCLEOTIDE SEQUENCE</scope>
    <source>
        <strain evidence="7">C.B.Clarke</strain>
        <tissue evidence="7">Leaf</tissue>
    </source>
</reference>
<feature type="region of interest" description="Disordered" evidence="5">
    <location>
        <begin position="1"/>
        <end position="103"/>
    </location>
</feature>
<dbReference type="GO" id="GO:0003700">
    <property type="term" value="F:DNA-binding transcription factor activity"/>
    <property type="evidence" value="ECO:0007669"/>
    <property type="project" value="InterPro"/>
</dbReference>
<dbReference type="PROSITE" id="PS51294">
    <property type="entry name" value="HTH_MYB"/>
    <property type="match status" value="1"/>
</dbReference>
<evidence type="ECO:0000313" key="8">
    <source>
        <dbReference type="Proteomes" id="UP000623129"/>
    </source>
</evidence>
<evidence type="ECO:0000256" key="3">
    <source>
        <dbReference type="ARBA" id="ARBA00023163"/>
    </source>
</evidence>
<dbReference type="Pfam" id="PF00249">
    <property type="entry name" value="Myb_DNA-binding"/>
    <property type="match status" value="1"/>
</dbReference>
<feature type="compositionally biased region" description="Basic and acidic residues" evidence="5">
    <location>
        <begin position="76"/>
        <end position="90"/>
    </location>
</feature>
<dbReference type="PANTHER" id="PTHR31314:SF174">
    <property type="entry name" value="OS02G0241200 PROTEIN"/>
    <property type="match status" value="1"/>
</dbReference>
<dbReference type="AlphaFoldDB" id="A0A833R119"/>
<feature type="domain" description="HTH myb-type" evidence="6">
    <location>
        <begin position="101"/>
        <end position="161"/>
    </location>
</feature>
<evidence type="ECO:0000256" key="4">
    <source>
        <dbReference type="ARBA" id="ARBA00023242"/>
    </source>
</evidence>